<dbReference type="EMBL" id="KQ965857">
    <property type="protein sequence ID" value="KXS09614.1"/>
    <property type="molecule type" value="Genomic_DNA"/>
</dbReference>
<dbReference type="InterPro" id="IPR017946">
    <property type="entry name" value="PLC-like_Pdiesterase_TIM-brl"/>
</dbReference>
<sequence>MKVLAILLTGILASAVSGQKCNGFAALCTKPLNQVAFPGTHNSYAVGSTASANQNFNISRQLADGIRMFELDLHLKNGVVELCHTQCDNVLFLDAGPLSSTLTVFKSFLDSNPGEVVIITFENYDNVPAATVAPLMSAAGLTDYAYAASAGTTTWPTLADLISQNKRLIVFTDRLVDYANYPWLMLTTDFFSDTFYIYWNITALNADCSIDRPSGVKLPLLSVHHAVSTPVLGTNPRDPNVVYVPAVASVATTNSYSNILLHVATCQNVGYFPNFVRVDYYDQGDIFRAVDAINSVEGQRDGGYKTTANTTTAPAAASTGTGTSGTVGKPGGSHSIRVRGLWEAINALTILLLAVTLTFHA</sequence>
<dbReference type="AlphaFoldDB" id="A0A138ZYN3"/>
<gene>
    <name evidence="4" type="ORF">M427DRAFT_218986</name>
</gene>
<feature type="domain" description="Phosphatidylinositol-specific phospholipase C X" evidence="3">
    <location>
        <begin position="29"/>
        <end position="174"/>
    </location>
</feature>
<feature type="chain" id="PRO_5007295772" evidence="2">
    <location>
        <begin position="19"/>
        <end position="361"/>
    </location>
</feature>
<evidence type="ECO:0000259" key="3">
    <source>
        <dbReference type="SMART" id="SM00148"/>
    </source>
</evidence>
<reference evidence="4 5" key="1">
    <citation type="journal article" date="2015" name="Genome Biol. Evol.">
        <title>Phylogenomic analyses indicate that early fungi evolved digesting cell walls of algal ancestors of land plants.</title>
        <authorList>
            <person name="Chang Y."/>
            <person name="Wang S."/>
            <person name="Sekimoto S."/>
            <person name="Aerts A.L."/>
            <person name="Choi C."/>
            <person name="Clum A."/>
            <person name="LaButti K.M."/>
            <person name="Lindquist E.A."/>
            <person name="Yee Ngan C."/>
            <person name="Ohm R.A."/>
            <person name="Salamov A.A."/>
            <person name="Grigoriev I.V."/>
            <person name="Spatafora J.W."/>
            <person name="Berbee M.L."/>
        </authorList>
    </citation>
    <scope>NUCLEOTIDE SEQUENCE [LARGE SCALE GENOMIC DNA]</scope>
    <source>
        <strain evidence="4 5">JEL478</strain>
    </source>
</reference>
<proteinExistence type="predicted"/>
<dbReference type="PANTHER" id="PTHR13593">
    <property type="match status" value="1"/>
</dbReference>
<dbReference type="Pfam" id="PF26146">
    <property type="entry name" value="PI-PLC_X"/>
    <property type="match status" value="1"/>
</dbReference>
<accession>A0A138ZYN3</accession>
<dbReference type="OMA" id="TFDCNVN"/>
<name>A0A138ZYN3_GONPJ</name>
<dbReference type="STRING" id="1344416.A0A138ZYN3"/>
<organism evidence="4 5">
    <name type="scientific">Gonapodya prolifera (strain JEL478)</name>
    <name type="common">Monoblepharis prolifera</name>
    <dbReference type="NCBI Taxonomy" id="1344416"/>
    <lineage>
        <taxon>Eukaryota</taxon>
        <taxon>Fungi</taxon>
        <taxon>Fungi incertae sedis</taxon>
        <taxon>Chytridiomycota</taxon>
        <taxon>Chytridiomycota incertae sedis</taxon>
        <taxon>Monoblepharidomycetes</taxon>
        <taxon>Monoblepharidales</taxon>
        <taxon>Gonapodyaceae</taxon>
        <taxon>Gonapodya</taxon>
    </lineage>
</organism>
<feature type="compositionally biased region" description="Low complexity" evidence="1">
    <location>
        <begin position="304"/>
        <end position="321"/>
    </location>
</feature>
<dbReference type="Proteomes" id="UP000070544">
    <property type="component" value="Unassembled WGS sequence"/>
</dbReference>
<dbReference type="PANTHER" id="PTHR13593:SF140">
    <property type="entry name" value="PLC-LIKE PHOSPHODIESTERASE"/>
    <property type="match status" value="1"/>
</dbReference>
<dbReference type="PROSITE" id="PS50007">
    <property type="entry name" value="PIPLC_X_DOMAIN"/>
    <property type="match status" value="1"/>
</dbReference>
<keyword evidence="5" id="KW-1185">Reference proteome</keyword>
<evidence type="ECO:0000256" key="2">
    <source>
        <dbReference type="SAM" id="SignalP"/>
    </source>
</evidence>
<dbReference type="GO" id="GO:0008081">
    <property type="term" value="F:phosphoric diester hydrolase activity"/>
    <property type="evidence" value="ECO:0007669"/>
    <property type="project" value="InterPro"/>
</dbReference>
<keyword evidence="2" id="KW-0732">Signal</keyword>
<evidence type="ECO:0000313" key="5">
    <source>
        <dbReference type="Proteomes" id="UP000070544"/>
    </source>
</evidence>
<evidence type="ECO:0000313" key="4">
    <source>
        <dbReference type="EMBL" id="KXS09614.1"/>
    </source>
</evidence>
<dbReference type="SMART" id="SM00148">
    <property type="entry name" value="PLCXc"/>
    <property type="match status" value="1"/>
</dbReference>
<protein>
    <submittedName>
        <fullName evidence="4">PLC-like phosphodiesterase</fullName>
    </submittedName>
</protein>
<dbReference type="SUPFAM" id="SSF51695">
    <property type="entry name" value="PLC-like phosphodiesterases"/>
    <property type="match status" value="1"/>
</dbReference>
<feature type="region of interest" description="Disordered" evidence="1">
    <location>
        <begin position="300"/>
        <end position="331"/>
    </location>
</feature>
<feature type="signal peptide" evidence="2">
    <location>
        <begin position="1"/>
        <end position="18"/>
    </location>
</feature>
<dbReference type="InterPro" id="IPR000909">
    <property type="entry name" value="PLipase_C_PInositol-sp_X_dom"/>
</dbReference>
<feature type="compositionally biased region" description="Gly residues" evidence="1">
    <location>
        <begin position="322"/>
        <end position="331"/>
    </location>
</feature>
<dbReference type="Gene3D" id="3.20.20.190">
    <property type="entry name" value="Phosphatidylinositol (PI) phosphodiesterase"/>
    <property type="match status" value="1"/>
</dbReference>
<dbReference type="InterPro" id="IPR051057">
    <property type="entry name" value="PI-PLC_domain"/>
</dbReference>
<evidence type="ECO:0000256" key="1">
    <source>
        <dbReference type="SAM" id="MobiDB-lite"/>
    </source>
</evidence>
<dbReference type="OrthoDB" id="7984201at2759"/>
<dbReference type="GO" id="GO:0006629">
    <property type="term" value="P:lipid metabolic process"/>
    <property type="evidence" value="ECO:0007669"/>
    <property type="project" value="InterPro"/>
</dbReference>